<sequence>MSDTQQTQAQPHLLLTMTLIVLETIFTFILKHDRVVALQAKKFVDQKVALKINSYIPYFDFYVQFTEHGILFDTKSPDKAIDLDVRTTLMDLVKIFVFGNRKSIKTMRIDGDVVLKDEFRDLVSLFSVPKILSDWKHWLSEPVEENDIVASKKRIAPLLEKIEQQRSKINTLQVEVKQYKNRIKRIERRQKRINIAFSLISVLLITLLVYNVWFK</sequence>
<keyword evidence="2" id="KW-1133">Transmembrane helix</keyword>
<dbReference type="EMBL" id="MVKX01000001">
    <property type="protein sequence ID" value="OOV85257.1"/>
    <property type="molecule type" value="Genomic_DNA"/>
</dbReference>
<protein>
    <recommendedName>
        <fullName evidence="5">SCP2 domain-containing protein</fullName>
    </recommendedName>
</protein>
<evidence type="ECO:0000313" key="3">
    <source>
        <dbReference type="EMBL" id="OOV85257.1"/>
    </source>
</evidence>
<keyword evidence="4" id="KW-1185">Reference proteome</keyword>
<comment type="caution">
    <text evidence="3">The sequence shown here is derived from an EMBL/GenBank/DDBJ whole genome shotgun (WGS) entry which is preliminary data.</text>
</comment>
<keyword evidence="2" id="KW-0472">Membrane</keyword>
<evidence type="ECO:0000313" key="4">
    <source>
        <dbReference type="Proteomes" id="UP000191160"/>
    </source>
</evidence>
<keyword evidence="2" id="KW-0812">Transmembrane</keyword>
<dbReference type="AlphaFoldDB" id="A0A1T1H6E1"/>
<evidence type="ECO:0000256" key="1">
    <source>
        <dbReference type="SAM" id="Coils"/>
    </source>
</evidence>
<feature type="coiled-coil region" evidence="1">
    <location>
        <begin position="162"/>
        <end position="196"/>
    </location>
</feature>
<keyword evidence="1" id="KW-0175">Coiled coil</keyword>
<gene>
    <name evidence="3" type="ORF">B1202_00985</name>
</gene>
<evidence type="ECO:0008006" key="5">
    <source>
        <dbReference type="Google" id="ProtNLM"/>
    </source>
</evidence>
<name>A0A1T1H6E1_9GAMM</name>
<dbReference type="Proteomes" id="UP000191160">
    <property type="component" value="Unassembled WGS sequence"/>
</dbReference>
<reference evidence="3 4" key="1">
    <citation type="submission" date="2017-02" db="EMBL/GenBank/DDBJ databases">
        <title>Acinetobacter sp. ANC 4945, whole genome shotgun sequencing project.</title>
        <authorList>
            <person name="Radolfova-Krizova L."/>
            <person name="Al Atrouni A."/>
            <person name="Nemec A."/>
        </authorList>
    </citation>
    <scope>NUCLEOTIDE SEQUENCE [LARGE SCALE GENOMIC DNA]</scope>
    <source>
        <strain evidence="3 4">ANC 4945</strain>
    </source>
</reference>
<accession>A0A1T1H6E1</accession>
<feature type="transmembrane region" description="Helical" evidence="2">
    <location>
        <begin position="12"/>
        <end position="30"/>
    </location>
</feature>
<feature type="transmembrane region" description="Helical" evidence="2">
    <location>
        <begin position="193"/>
        <end position="213"/>
    </location>
</feature>
<organism evidence="3 4">
    <name type="scientific">Acinetobacter amyesii</name>
    <dbReference type="NCBI Taxonomy" id="2942470"/>
    <lineage>
        <taxon>Bacteria</taxon>
        <taxon>Pseudomonadati</taxon>
        <taxon>Pseudomonadota</taxon>
        <taxon>Gammaproteobacteria</taxon>
        <taxon>Moraxellales</taxon>
        <taxon>Moraxellaceae</taxon>
        <taxon>Acinetobacter</taxon>
    </lineage>
</organism>
<evidence type="ECO:0000256" key="2">
    <source>
        <dbReference type="SAM" id="Phobius"/>
    </source>
</evidence>
<dbReference type="RefSeq" id="WP_078188664.1">
    <property type="nucleotide sequence ID" value="NZ_JAMCOX010000001.1"/>
</dbReference>
<proteinExistence type="predicted"/>